<feature type="compositionally biased region" description="Polar residues" evidence="1">
    <location>
        <begin position="262"/>
        <end position="279"/>
    </location>
</feature>
<feature type="compositionally biased region" description="Basic and acidic residues" evidence="1">
    <location>
        <begin position="352"/>
        <end position="373"/>
    </location>
</feature>
<gene>
    <name evidence="2" type="ORF">BEWA_048510</name>
</gene>
<feature type="region of interest" description="Disordered" evidence="1">
    <location>
        <begin position="262"/>
        <end position="434"/>
    </location>
</feature>
<proteinExistence type="predicted"/>
<dbReference type="VEuPathDB" id="PiroplasmaDB:BEWA_048510"/>
<organism evidence="2 3">
    <name type="scientific">Theileria equi strain WA</name>
    <dbReference type="NCBI Taxonomy" id="1537102"/>
    <lineage>
        <taxon>Eukaryota</taxon>
        <taxon>Sar</taxon>
        <taxon>Alveolata</taxon>
        <taxon>Apicomplexa</taxon>
        <taxon>Aconoidasida</taxon>
        <taxon>Piroplasmida</taxon>
        <taxon>Theileriidae</taxon>
        <taxon>Theileria</taxon>
    </lineage>
</organism>
<dbReference type="GeneID" id="15804072"/>
<name>L1LAU3_THEEQ</name>
<feature type="compositionally biased region" description="Basic and acidic residues" evidence="1">
    <location>
        <begin position="280"/>
        <end position="302"/>
    </location>
</feature>
<dbReference type="KEGG" id="beq:BEWA_048510"/>
<comment type="caution">
    <text evidence="2">The sequence shown here is derived from an EMBL/GenBank/DDBJ whole genome shotgun (WGS) entry which is preliminary data.</text>
</comment>
<feature type="compositionally biased region" description="Polar residues" evidence="1">
    <location>
        <begin position="416"/>
        <end position="434"/>
    </location>
</feature>
<sequence>MFGKGVTIDIGYSHHPLNPAEIVEYTYSYGGSSSDDVIVTETKNKSRYPGYIKCEHKPNNANTIGAIKYKDDDLTFENADISKYKNVTVYFWEWDFVYANPLLVKLGNGKYYATNDNKIWRDSTAFLRHGLIGFLDGMNCTLNKAHKIDILQRKQYKCLSTTCPVKIEVNPHGKVDNSEKYVQTIPEEPNGFRIGSITHGKKRLSNVDIPHELLESLSVFYHPGHTYLPVPLILEFEKSGSDVNYEYFNRSGTGWERTSIKLSQQDSQLPPDTRGQSSDKGVKEESKQYKDSKKVDKQEKENPPLVAQSPVSGREQVPGTEAGSRHGGGTHDTASVSGPKKVEPPVGGGKVSEGKGDEDQAEVKKAESNKNVEDSSGEQDVGSGLQEQGGIPSTKREAEHGAGNDGKTGPQGPAGGNNNESTPIHTQEGGSSDTTELPKILEDLITKYLPSNASEIAGGVFGGLVTVGTVGVTVWKWSSIMSFLITRL</sequence>
<evidence type="ECO:0000313" key="2">
    <source>
        <dbReference type="EMBL" id="EKX72384.1"/>
    </source>
</evidence>
<protein>
    <submittedName>
        <fullName evidence="2">Uncharacterized protein</fullName>
    </submittedName>
</protein>
<keyword evidence="3" id="KW-1185">Reference proteome</keyword>
<reference evidence="2 3" key="1">
    <citation type="journal article" date="2012" name="BMC Genomics">
        <title>Comparative genomic analysis and phylogenetic position of Theileria equi.</title>
        <authorList>
            <person name="Kappmeyer L.S."/>
            <person name="Thiagarajan M."/>
            <person name="Herndon D.R."/>
            <person name="Ramsay J.D."/>
            <person name="Caler E."/>
            <person name="Djikeng A."/>
            <person name="Gillespie J.J."/>
            <person name="Lau A.O."/>
            <person name="Roalson E.H."/>
            <person name="Silva J.C."/>
            <person name="Silva M.G."/>
            <person name="Suarez C.E."/>
            <person name="Ueti M.W."/>
            <person name="Nene V.M."/>
            <person name="Mealey R.H."/>
            <person name="Knowles D.P."/>
            <person name="Brayton K.A."/>
        </authorList>
    </citation>
    <scope>NUCLEOTIDE SEQUENCE [LARGE SCALE GENOMIC DNA]</scope>
    <source>
        <strain evidence="2 3">WA</strain>
    </source>
</reference>
<dbReference type="Proteomes" id="UP000031512">
    <property type="component" value="Unassembled WGS sequence"/>
</dbReference>
<dbReference type="RefSeq" id="XP_004831836.1">
    <property type="nucleotide sequence ID" value="XM_004831779.1"/>
</dbReference>
<dbReference type="EMBL" id="ACOU01000007">
    <property type="protein sequence ID" value="EKX72384.1"/>
    <property type="molecule type" value="Genomic_DNA"/>
</dbReference>
<evidence type="ECO:0000256" key="1">
    <source>
        <dbReference type="SAM" id="MobiDB-lite"/>
    </source>
</evidence>
<dbReference type="AlphaFoldDB" id="L1LAU3"/>
<evidence type="ECO:0000313" key="3">
    <source>
        <dbReference type="Proteomes" id="UP000031512"/>
    </source>
</evidence>
<accession>L1LAU3</accession>